<evidence type="ECO:0000256" key="4">
    <source>
        <dbReference type="ARBA" id="ARBA00022989"/>
    </source>
</evidence>
<evidence type="ECO:0000256" key="5">
    <source>
        <dbReference type="ARBA" id="ARBA00023136"/>
    </source>
</evidence>
<evidence type="ECO:0000313" key="7">
    <source>
        <dbReference type="EMBL" id="KAK1376194.1"/>
    </source>
</evidence>
<dbReference type="Proteomes" id="UP001237642">
    <property type="component" value="Unassembled WGS sequence"/>
</dbReference>
<dbReference type="EMBL" id="JAUIZM010000007">
    <property type="protein sequence ID" value="KAK1376194.1"/>
    <property type="molecule type" value="Genomic_DNA"/>
</dbReference>
<evidence type="ECO:0000256" key="2">
    <source>
        <dbReference type="ARBA" id="ARBA00010199"/>
    </source>
</evidence>
<proteinExistence type="inferred from homology"/>
<organism evidence="7 8">
    <name type="scientific">Heracleum sosnowskyi</name>
    <dbReference type="NCBI Taxonomy" id="360622"/>
    <lineage>
        <taxon>Eukaryota</taxon>
        <taxon>Viridiplantae</taxon>
        <taxon>Streptophyta</taxon>
        <taxon>Embryophyta</taxon>
        <taxon>Tracheophyta</taxon>
        <taxon>Spermatophyta</taxon>
        <taxon>Magnoliopsida</taxon>
        <taxon>eudicotyledons</taxon>
        <taxon>Gunneridae</taxon>
        <taxon>Pentapetalae</taxon>
        <taxon>asterids</taxon>
        <taxon>campanulids</taxon>
        <taxon>Apiales</taxon>
        <taxon>Apiaceae</taxon>
        <taxon>Apioideae</taxon>
        <taxon>apioid superclade</taxon>
        <taxon>Tordylieae</taxon>
        <taxon>Tordyliinae</taxon>
        <taxon>Heracleum</taxon>
    </lineage>
</organism>
<evidence type="ECO:0000256" key="3">
    <source>
        <dbReference type="ARBA" id="ARBA00022692"/>
    </source>
</evidence>
<sequence length="513" mass="56153">MDSHSSSPLQSPREVFPDDNDLFFVGGDASIEVELHHRPSEVLVTDAGGDYPAPHGFEDIFNICYLESKKSWAIAAPIAFNILCNYGINSFTTIFVGHLGDVELSAIAISLSVIANFSFGFLFGMSSALETLCGQAYGAGHVEMLGIYMQRSWLISLLACICITPLYIYSTPLLKLLGQREDIAELAGKFSIQIIPQMFSLAINFTTQKFLQAQSDVNILAWLAFVTLLLHIATLYMFIEVFGWGTAGAAVAYDISGWGISAAQVIYIVGWCKDSWTGLSRLAFKELWGFSKLSVASAVMLCLEMWYFMTIIVLTGQLEDPILAVGSLSICMNVNGWEGMLFVGVNAAISVRVANELGSGHPRAAKYSVIVLVTQSLLIGILFMSLIMTTRNHFAVIFTDSTDLQKAVAKLAYLLAITMVLNSVQTVISGVAVGGGWQGLVAYINLGCYYIFGLPLGFLLGYKAHLGVQGIWMGMICGTFLQTVVLLIILWKTNWDTEVEDASERMRKWGEPE</sequence>
<evidence type="ECO:0000313" key="8">
    <source>
        <dbReference type="Proteomes" id="UP001237642"/>
    </source>
</evidence>
<protein>
    <recommendedName>
        <fullName evidence="6">Protein DETOXIFICATION</fullName>
    </recommendedName>
    <alternativeName>
        <fullName evidence="6">Multidrug and toxic compound extrusion protein</fullName>
    </alternativeName>
</protein>
<feature type="transmembrane region" description="Helical" evidence="6">
    <location>
        <begin position="153"/>
        <end position="170"/>
    </location>
</feature>
<feature type="transmembrane region" description="Helical" evidence="6">
    <location>
        <begin position="78"/>
        <end position="98"/>
    </location>
</feature>
<comment type="subcellular location">
    <subcellularLocation>
        <location evidence="1">Membrane</location>
        <topology evidence="1">Multi-pass membrane protein</topology>
    </subcellularLocation>
</comment>
<evidence type="ECO:0000256" key="1">
    <source>
        <dbReference type="ARBA" id="ARBA00004141"/>
    </source>
</evidence>
<dbReference type="CDD" id="cd13132">
    <property type="entry name" value="MATE_eukaryotic"/>
    <property type="match status" value="1"/>
</dbReference>
<keyword evidence="5 6" id="KW-0472">Membrane</keyword>
<dbReference type="GO" id="GO:0016020">
    <property type="term" value="C:membrane"/>
    <property type="evidence" value="ECO:0007669"/>
    <property type="project" value="UniProtKB-SubCell"/>
</dbReference>
<feature type="transmembrane region" description="Helical" evidence="6">
    <location>
        <begin position="367"/>
        <end position="390"/>
    </location>
</feature>
<keyword evidence="3 6" id="KW-0812">Transmembrane</keyword>
<reference evidence="7" key="2">
    <citation type="submission" date="2023-05" db="EMBL/GenBank/DDBJ databases">
        <authorList>
            <person name="Schelkunov M.I."/>
        </authorList>
    </citation>
    <scope>NUCLEOTIDE SEQUENCE</scope>
    <source>
        <strain evidence="7">Hsosn_3</strain>
        <tissue evidence="7">Leaf</tissue>
    </source>
</reference>
<dbReference type="AlphaFoldDB" id="A0AAD8HZ67"/>
<keyword evidence="8" id="KW-1185">Reference proteome</keyword>
<feature type="transmembrane region" description="Helical" evidence="6">
    <location>
        <begin position="411"/>
        <end position="434"/>
    </location>
</feature>
<comment type="similarity">
    <text evidence="2 6">Belongs to the multi antimicrobial extrusion (MATE) (TC 2.A.66.1) family.</text>
</comment>
<dbReference type="NCBIfam" id="TIGR00797">
    <property type="entry name" value="matE"/>
    <property type="match status" value="1"/>
</dbReference>
<feature type="transmembrane region" description="Helical" evidence="6">
    <location>
        <begin position="104"/>
        <end position="123"/>
    </location>
</feature>
<dbReference type="PANTHER" id="PTHR11206">
    <property type="entry name" value="MULTIDRUG RESISTANCE PROTEIN"/>
    <property type="match status" value="1"/>
</dbReference>
<feature type="transmembrane region" description="Helical" evidence="6">
    <location>
        <begin position="219"/>
        <end position="239"/>
    </location>
</feature>
<feature type="transmembrane region" description="Helical" evidence="6">
    <location>
        <begin position="293"/>
        <end position="314"/>
    </location>
</feature>
<dbReference type="Pfam" id="PF01554">
    <property type="entry name" value="MatE"/>
    <property type="match status" value="2"/>
</dbReference>
<dbReference type="GO" id="GO:0015297">
    <property type="term" value="F:antiporter activity"/>
    <property type="evidence" value="ECO:0007669"/>
    <property type="project" value="InterPro"/>
</dbReference>
<dbReference type="InterPro" id="IPR002528">
    <property type="entry name" value="MATE_fam"/>
</dbReference>
<gene>
    <name evidence="7" type="ORF">POM88_032387</name>
</gene>
<dbReference type="GO" id="GO:1990961">
    <property type="term" value="P:xenobiotic detoxification by transmembrane export across the plasma membrane"/>
    <property type="evidence" value="ECO:0007669"/>
    <property type="project" value="InterPro"/>
</dbReference>
<feature type="transmembrane region" description="Helical" evidence="6">
    <location>
        <begin position="251"/>
        <end position="272"/>
    </location>
</feature>
<keyword evidence="4 6" id="KW-1133">Transmembrane helix</keyword>
<feature type="transmembrane region" description="Helical" evidence="6">
    <location>
        <begin position="472"/>
        <end position="491"/>
    </location>
</feature>
<name>A0AAD8HZ67_9APIA</name>
<feature type="transmembrane region" description="Helical" evidence="6">
    <location>
        <begin position="440"/>
        <end position="460"/>
    </location>
</feature>
<reference evidence="7" key="1">
    <citation type="submission" date="2023-02" db="EMBL/GenBank/DDBJ databases">
        <title>Genome of toxic invasive species Heracleum sosnowskyi carries increased number of genes despite the absence of recent whole-genome duplications.</title>
        <authorList>
            <person name="Schelkunov M."/>
            <person name="Shtratnikova V."/>
            <person name="Makarenko M."/>
            <person name="Klepikova A."/>
            <person name="Omelchenko D."/>
            <person name="Novikova G."/>
            <person name="Obukhova E."/>
            <person name="Bogdanov V."/>
            <person name="Penin A."/>
            <person name="Logacheva M."/>
        </authorList>
    </citation>
    <scope>NUCLEOTIDE SEQUENCE</scope>
    <source>
        <strain evidence="7">Hsosn_3</strain>
        <tissue evidence="7">Leaf</tissue>
    </source>
</reference>
<comment type="caution">
    <text evidence="7">The sequence shown here is derived from an EMBL/GenBank/DDBJ whole genome shotgun (WGS) entry which is preliminary data.</text>
</comment>
<dbReference type="GO" id="GO:0042910">
    <property type="term" value="F:xenobiotic transmembrane transporter activity"/>
    <property type="evidence" value="ECO:0007669"/>
    <property type="project" value="InterPro"/>
</dbReference>
<accession>A0AAD8HZ67</accession>
<evidence type="ECO:0000256" key="6">
    <source>
        <dbReference type="RuleBase" id="RU004914"/>
    </source>
</evidence>
<dbReference type="InterPro" id="IPR045069">
    <property type="entry name" value="MATE_euk"/>
</dbReference>